<evidence type="ECO:0000256" key="1">
    <source>
        <dbReference type="SAM" id="MobiDB-lite"/>
    </source>
</evidence>
<keyword evidence="3" id="KW-1185">Reference proteome</keyword>
<proteinExistence type="predicted"/>
<accession>A0ABV2H215</accession>
<feature type="compositionally biased region" description="Low complexity" evidence="1">
    <location>
        <begin position="56"/>
        <end position="70"/>
    </location>
</feature>
<organism evidence="2 3">
    <name type="scientific">Pseudorhizobium tarimense</name>
    <dbReference type="NCBI Taxonomy" id="1079109"/>
    <lineage>
        <taxon>Bacteria</taxon>
        <taxon>Pseudomonadati</taxon>
        <taxon>Pseudomonadota</taxon>
        <taxon>Alphaproteobacteria</taxon>
        <taxon>Hyphomicrobiales</taxon>
        <taxon>Rhizobiaceae</taxon>
        <taxon>Rhizobium/Agrobacterium group</taxon>
        <taxon>Pseudorhizobium</taxon>
    </lineage>
</organism>
<dbReference type="Pfam" id="PF07750">
    <property type="entry name" value="GcrA"/>
    <property type="match status" value="1"/>
</dbReference>
<evidence type="ECO:0008006" key="4">
    <source>
        <dbReference type="Google" id="ProtNLM"/>
    </source>
</evidence>
<evidence type="ECO:0000313" key="3">
    <source>
        <dbReference type="Proteomes" id="UP001549031"/>
    </source>
</evidence>
<evidence type="ECO:0000313" key="2">
    <source>
        <dbReference type="EMBL" id="MET3584586.1"/>
    </source>
</evidence>
<name>A0ABV2H215_9HYPH</name>
<sequence length="188" mass="20065">MNSGIPWAQADVELVADMWKAGNSASVIAGRVKRSRNAVLGLMNRDRDRFPKRGKGSATTPSTSPSTPAKRTSRLNSFNVPVLRKARAAALASPKPQPAPAPEPIAAPEPVAPVWAEGHERGARSDLSRFRLVDVEPKDFASLGRFECRFPLVCFEAASGPDMPCCGAGTDPLKSYCDAHLAVMAGRV</sequence>
<dbReference type="InterPro" id="IPR011681">
    <property type="entry name" value="GcrA"/>
</dbReference>
<dbReference type="Proteomes" id="UP001549031">
    <property type="component" value="Unassembled WGS sequence"/>
</dbReference>
<dbReference type="EMBL" id="JBEPLJ010000002">
    <property type="protein sequence ID" value="MET3584586.1"/>
    <property type="molecule type" value="Genomic_DNA"/>
</dbReference>
<comment type="caution">
    <text evidence="2">The sequence shown here is derived from an EMBL/GenBank/DDBJ whole genome shotgun (WGS) entry which is preliminary data.</text>
</comment>
<gene>
    <name evidence="2" type="ORF">ABID21_000681</name>
</gene>
<protein>
    <recommendedName>
        <fullName evidence="4">GcrA cell cycle regulator</fullName>
    </recommendedName>
</protein>
<feature type="region of interest" description="Disordered" evidence="1">
    <location>
        <begin position="39"/>
        <end position="77"/>
    </location>
</feature>
<reference evidence="2 3" key="1">
    <citation type="submission" date="2024-06" db="EMBL/GenBank/DDBJ databases">
        <title>Genomic Encyclopedia of Type Strains, Phase IV (KMG-IV): sequencing the most valuable type-strain genomes for metagenomic binning, comparative biology and taxonomic classification.</title>
        <authorList>
            <person name="Goeker M."/>
        </authorList>
    </citation>
    <scope>NUCLEOTIDE SEQUENCE [LARGE SCALE GENOMIC DNA]</scope>
    <source>
        <strain evidence="2 3">DSM 105042</strain>
    </source>
</reference>
<dbReference type="RefSeq" id="WP_247242537.1">
    <property type="nucleotide sequence ID" value="NZ_JALJRA010000002.1"/>
</dbReference>